<sequence length="176" mass="20195">MKERILLQENENVANSVIAAHERKSNNGTQILTMLDQLGLKLSSFESWPREVEQNFRKEYPKASLDFCLDAAGIKEPYRIAESFYLANKNDLSFEQLTKEQIEAIREQYRTYADSDIQIELHNLAHKVAKDLNRLQELGISVNHYQTNAFCSVLISENGKVQTYTKGLNAKILSLK</sequence>
<dbReference type="AlphaFoldDB" id="A0A1M7I4F5"/>
<proteinExistence type="predicted"/>
<reference evidence="2" key="1">
    <citation type="submission" date="2016-11" db="EMBL/GenBank/DDBJ databases">
        <authorList>
            <person name="Varghese N."/>
            <person name="Submissions S."/>
        </authorList>
    </citation>
    <scope>NUCLEOTIDE SEQUENCE [LARGE SCALE GENOMIC DNA]</scope>
    <source>
        <strain evidence="2">DSM 3661</strain>
    </source>
</reference>
<name>A0A1M7I4F5_9FLAO</name>
<dbReference type="EMBL" id="FRBU01000032">
    <property type="protein sequence ID" value="SHM35672.1"/>
    <property type="molecule type" value="Genomic_DNA"/>
</dbReference>
<gene>
    <name evidence="1" type="ORF">SAMN05443669_103220</name>
</gene>
<dbReference type="OrthoDB" id="1454783at2"/>
<evidence type="ECO:0000313" key="1">
    <source>
        <dbReference type="EMBL" id="SHM35672.1"/>
    </source>
</evidence>
<organism evidence="1 2">
    <name type="scientific">Flavobacterium xanthum</name>
    <dbReference type="NCBI Taxonomy" id="69322"/>
    <lineage>
        <taxon>Bacteria</taxon>
        <taxon>Pseudomonadati</taxon>
        <taxon>Bacteroidota</taxon>
        <taxon>Flavobacteriia</taxon>
        <taxon>Flavobacteriales</taxon>
        <taxon>Flavobacteriaceae</taxon>
        <taxon>Flavobacterium</taxon>
    </lineage>
</organism>
<dbReference type="STRING" id="69322.SAMN05443669_103220"/>
<evidence type="ECO:0000313" key="2">
    <source>
        <dbReference type="Proteomes" id="UP000184260"/>
    </source>
</evidence>
<protein>
    <submittedName>
        <fullName evidence="1">Uncharacterized protein</fullName>
    </submittedName>
</protein>
<keyword evidence="2" id="KW-1185">Reference proteome</keyword>
<dbReference type="Proteomes" id="UP000184260">
    <property type="component" value="Unassembled WGS sequence"/>
</dbReference>
<accession>A0A1M7I4F5</accession>
<dbReference type="RefSeq" id="WP_073354600.1">
    <property type="nucleotide sequence ID" value="NZ_FRBU01000032.1"/>
</dbReference>